<dbReference type="PANTHER" id="PTHR33620:SF1">
    <property type="entry name" value="UREASE ACCESSORY PROTEIN F"/>
    <property type="match status" value="1"/>
</dbReference>
<comment type="similarity">
    <text evidence="3">Belongs to the UreF family.</text>
</comment>
<comment type="function">
    <text evidence="3">Required for maturation of urease via the functional incorporation of the urease nickel metallocenter.</text>
</comment>
<organism evidence="4 5">
    <name type="scientific">Solidesulfovibrio fructosivorans JJ]</name>
    <dbReference type="NCBI Taxonomy" id="596151"/>
    <lineage>
        <taxon>Bacteria</taxon>
        <taxon>Pseudomonadati</taxon>
        <taxon>Thermodesulfobacteriota</taxon>
        <taxon>Desulfovibrionia</taxon>
        <taxon>Desulfovibrionales</taxon>
        <taxon>Desulfovibrionaceae</taxon>
        <taxon>Solidesulfovibrio</taxon>
    </lineage>
</organism>
<dbReference type="eggNOG" id="COG0830">
    <property type="taxonomic scope" value="Bacteria"/>
</dbReference>
<dbReference type="GO" id="GO:0016151">
    <property type="term" value="F:nickel cation binding"/>
    <property type="evidence" value="ECO:0007669"/>
    <property type="project" value="UniProtKB-UniRule"/>
</dbReference>
<dbReference type="InterPro" id="IPR002639">
    <property type="entry name" value="UreF"/>
</dbReference>
<dbReference type="STRING" id="596151.DesfrDRAFT_0883"/>
<dbReference type="OrthoDB" id="9798772at2"/>
<evidence type="ECO:0000313" key="4">
    <source>
        <dbReference type="EMBL" id="EFL52394.1"/>
    </source>
</evidence>
<dbReference type="PANTHER" id="PTHR33620">
    <property type="entry name" value="UREASE ACCESSORY PROTEIN F"/>
    <property type="match status" value="1"/>
</dbReference>
<dbReference type="GO" id="GO:0005737">
    <property type="term" value="C:cytoplasm"/>
    <property type="evidence" value="ECO:0007669"/>
    <property type="project" value="UniProtKB-SubCell"/>
</dbReference>
<evidence type="ECO:0000313" key="5">
    <source>
        <dbReference type="Proteomes" id="UP000006250"/>
    </source>
</evidence>
<gene>
    <name evidence="3" type="primary">ureF</name>
    <name evidence="4" type="ORF">DesfrDRAFT_0883</name>
</gene>
<accession>E1JTD4</accession>
<dbReference type="EMBL" id="AECZ01000004">
    <property type="protein sequence ID" value="EFL52394.1"/>
    <property type="molecule type" value="Genomic_DNA"/>
</dbReference>
<comment type="subcellular location">
    <subcellularLocation>
        <location evidence="3">Cytoplasm</location>
    </subcellularLocation>
</comment>
<keyword evidence="5" id="KW-1185">Reference proteome</keyword>
<dbReference type="HAMAP" id="MF_01385">
    <property type="entry name" value="UreF"/>
    <property type="match status" value="1"/>
</dbReference>
<dbReference type="RefSeq" id="WP_005991472.1">
    <property type="nucleotide sequence ID" value="NZ_AECZ01000004.1"/>
</dbReference>
<name>E1JTD4_SOLFR</name>
<dbReference type="Proteomes" id="UP000006250">
    <property type="component" value="Unassembled WGS sequence"/>
</dbReference>
<dbReference type="Pfam" id="PF01730">
    <property type="entry name" value="UreF"/>
    <property type="match status" value="1"/>
</dbReference>
<evidence type="ECO:0000256" key="3">
    <source>
        <dbReference type="HAMAP-Rule" id="MF_01385"/>
    </source>
</evidence>
<dbReference type="InterPro" id="IPR038277">
    <property type="entry name" value="UreF_sf"/>
</dbReference>
<dbReference type="AlphaFoldDB" id="E1JTD4"/>
<evidence type="ECO:0000256" key="1">
    <source>
        <dbReference type="ARBA" id="ARBA00022988"/>
    </source>
</evidence>
<sequence>MDSLTLLRLLRLASPALPIGGFAYSQGLEWAVEAGWVRDAATFASWLSGVFEANMASLELPALARMHAAWTAGDADAALETSRELLAWRDNAEARAEERQLGGSLARILAAADDAALARSAARLLAEAGDATYACAFALAGAGWGATTRETLLAFGWVLAEGQTMAAVKLVPLGQAAGQRVLAAMTERVAAAVQEALARLDGPFFANAPGRALAQLRHAGQRVRLFRS</sequence>
<evidence type="ECO:0000256" key="2">
    <source>
        <dbReference type="ARBA" id="ARBA00023186"/>
    </source>
</evidence>
<protein>
    <recommendedName>
        <fullName evidence="3">Urease accessory protein UreF</fullName>
    </recommendedName>
</protein>
<keyword evidence="1 3" id="KW-0996">Nickel insertion</keyword>
<comment type="caution">
    <text evidence="4">The sequence shown here is derived from an EMBL/GenBank/DDBJ whole genome shotgun (WGS) entry which is preliminary data.</text>
</comment>
<keyword evidence="3" id="KW-0963">Cytoplasm</keyword>
<dbReference type="Gene3D" id="1.10.4190.10">
    <property type="entry name" value="Urease accessory protein UreF"/>
    <property type="match status" value="1"/>
</dbReference>
<dbReference type="PIRSF" id="PIRSF009467">
    <property type="entry name" value="Ureas_acces_UreF"/>
    <property type="match status" value="1"/>
</dbReference>
<reference evidence="4 5" key="1">
    <citation type="submission" date="2010-08" db="EMBL/GenBank/DDBJ databases">
        <title>The draft genome of Desulfovibrio fructosovorans JJ.</title>
        <authorList>
            <consortium name="US DOE Joint Genome Institute (JGI-PGF)"/>
            <person name="Lucas S."/>
            <person name="Copeland A."/>
            <person name="Lapidus A."/>
            <person name="Cheng J.-F."/>
            <person name="Bruce D."/>
            <person name="Goodwin L."/>
            <person name="Pitluck S."/>
            <person name="Land M.L."/>
            <person name="Hauser L."/>
            <person name="Chang Y.-J."/>
            <person name="Jeffries C."/>
            <person name="Wall J.D."/>
            <person name="Stahl D.A."/>
            <person name="Arkin A.P."/>
            <person name="Dehal P."/>
            <person name="Stolyar S.M."/>
            <person name="Hazen T.C."/>
            <person name="Woyke T.J."/>
        </authorList>
    </citation>
    <scope>NUCLEOTIDE SEQUENCE [LARGE SCALE GENOMIC DNA]</scope>
    <source>
        <strain evidence="4 5">JJ</strain>
    </source>
</reference>
<comment type="subunit">
    <text evidence="3">UreD, UreF and UreG form a complex that acts as a GTP-hydrolysis-dependent molecular chaperone, activating the urease apoprotein by helping to assemble the nickel containing metallocenter of UreC. The UreE protein probably delivers the nickel.</text>
</comment>
<keyword evidence="2 3" id="KW-0143">Chaperone</keyword>
<proteinExistence type="inferred from homology"/>